<keyword evidence="8" id="KW-0492">Microsome</keyword>
<name>A0A5N4AAB0_PHOPY</name>
<dbReference type="Gene3D" id="1.10.630.10">
    <property type="entry name" value="Cytochrome P450"/>
    <property type="match status" value="1"/>
</dbReference>
<dbReference type="AlphaFoldDB" id="A0A5N4AAB0"/>
<accession>A0A5N4AAB0</accession>
<proteinExistence type="inferred from homology"/>
<dbReference type="GO" id="GO:0004497">
    <property type="term" value="F:monooxygenase activity"/>
    <property type="evidence" value="ECO:0007669"/>
    <property type="project" value="UniProtKB-KW"/>
</dbReference>
<reference evidence="15 16" key="1">
    <citation type="journal article" date="2018" name="Elife">
        <title>Firefly genomes illuminate parallel origins of bioluminescence in beetles.</title>
        <authorList>
            <person name="Fallon T.R."/>
            <person name="Lower S.E."/>
            <person name="Chang C.H."/>
            <person name="Bessho-Uehara M."/>
            <person name="Martin G.J."/>
            <person name="Bewick A.J."/>
            <person name="Behringer M."/>
            <person name="Debat H.J."/>
            <person name="Wong I."/>
            <person name="Day J.C."/>
            <person name="Suvorov A."/>
            <person name="Silva C.J."/>
            <person name="Stanger-Hall K.F."/>
            <person name="Hall D.W."/>
            <person name="Schmitz R.J."/>
            <person name="Nelson D.R."/>
            <person name="Lewis S.M."/>
            <person name="Shigenobu S."/>
            <person name="Bybee S.M."/>
            <person name="Larracuente A.M."/>
            <person name="Oba Y."/>
            <person name="Weng J.K."/>
        </authorList>
    </citation>
    <scope>NUCLEOTIDE SEQUENCE [LARGE SCALE GENOMIC DNA]</scope>
    <source>
        <strain evidence="15">1611_PpyrPB1</strain>
        <tissue evidence="15">Whole body</tissue>
    </source>
</reference>
<sequence length="327" mass="38044">MGKETTNFGGFWKNMKFLIMMFSPRLATFFGLHLFSNKVSTFFRNLVTGNMAERERNGIVRPDMIHLLMEARKGRLKHERSNEIIDSGFAAIEESEIGKDENRQKLELSDDDVTAQSMIFFFAGFETVSTLMCFTAYELAVNPYIQERLREEVDNVLKDGNGILTHEGLMKMEYMDMVISEVLRKWPPAVGTDRMCVKPYTIHPEREGEKPVHLKKGDVVFMIMYGIQRDEKYFPDPDRFDPERFSKENRKNITPYSYMPFGAGPRSCIANRFALLETKLLIFNVLRYFEIVVVKKSVVPIKLSRKQLNLNAEGGFWFGLKPRKVYY</sequence>
<dbReference type="GO" id="GO:0016705">
    <property type="term" value="F:oxidoreductase activity, acting on paired donors, with incorporation or reduction of molecular oxygen"/>
    <property type="evidence" value="ECO:0007669"/>
    <property type="project" value="InterPro"/>
</dbReference>
<evidence type="ECO:0000256" key="13">
    <source>
        <dbReference type="PIRSR" id="PIRSR602401-1"/>
    </source>
</evidence>
<evidence type="ECO:0000256" key="4">
    <source>
        <dbReference type="ARBA" id="ARBA00010617"/>
    </source>
</evidence>
<evidence type="ECO:0000256" key="1">
    <source>
        <dbReference type="ARBA" id="ARBA00001971"/>
    </source>
</evidence>
<comment type="subcellular location">
    <subcellularLocation>
        <location evidence="3">Endoplasmic reticulum membrane</location>
        <topology evidence="3">Peripheral membrane protein</topology>
    </subcellularLocation>
    <subcellularLocation>
        <location evidence="2">Microsome membrane</location>
        <topology evidence="2">Peripheral membrane protein</topology>
    </subcellularLocation>
</comment>
<dbReference type="PANTHER" id="PTHR24292">
    <property type="entry name" value="CYTOCHROME P450"/>
    <property type="match status" value="1"/>
</dbReference>
<evidence type="ECO:0000256" key="5">
    <source>
        <dbReference type="ARBA" id="ARBA00022617"/>
    </source>
</evidence>
<dbReference type="GO" id="GO:0005789">
    <property type="term" value="C:endoplasmic reticulum membrane"/>
    <property type="evidence" value="ECO:0007669"/>
    <property type="project" value="UniProtKB-SubCell"/>
</dbReference>
<dbReference type="FunFam" id="1.10.630.10:FF:000182">
    <property type="entry name" value="Cytochrome P450 3A4"/>
    <property type="match status" value="1"/>
</dbReference>
<dbReference type="PRINTS" id="PR00463">
    <property type="entry name" value="EP450I"/>
</dbReference>
<dbReference type="GO" id="GO:0005506">
    <property type="term" value="F:iron ion binding"/>
    <property type="evidence" value="ECO:0007669"/>
    <property type="project" value="InterPro"/>
</dbReference>
<gene>
    <name evidence="15" type="ORF">PPYR_13864</name>
</gene>
<dbReference type="PANTHER" id="PTHR24292:SF54">
    <property type="entry name" value="CYP9F3-RELATED"/>
    <property type="match status" value="1"/>
</dbReference>
<evidence type="ECO:0000256" key="14">
    <source>
        <dbReference type="RuleBase" id="RU000461"/>
    </source>
</evidence>
<protein>
    <recommendedName>
        <fullName evidence="17">Cytochrome P450</fullName>
    </recommendedName>
</protein>
<keyword evidence="6 13" id="KW-0479">Metal-binding</keyword>
<dbReference type="InterPro" id="IPR017972">
    <property type="entry name" value="Cyt_P450_CS"/>
</dbReference>
<evidence type="ECO:0000256" key="12">
    <source>
        <dbReference type="ARBA" id="ARBA00023136"/>
    </source>
</evidence>
<dbReference type="InterPro" id="IPR036396">
    <property type="entry name" value="Cyt_P450_sf"/>
</dbReference>
<comment type="similarity">
    <text evidence="4 14">Belongs to the cytochrome P450 family.</text>
</comment>
<evidence type="ECO:0000256" key="10">
    <source>
        <dbReference type="ARBA" id="ARBA00023004"/>
    </source>
</evidence>
<dbReference type="CDD" id="cd11056">
    <property type="entry name" value="CYP6-like"/>
    <property type="match status" value="1"/>
</dbReference>
<evidence type="ECO:0000256" key="3">
    <source>
        <dbReference type="ARBA" id="ARBA00004406"/>
    </source>
</evidence>
<keyword evidence="11 14" id="KW-0503">Monooxygenase</keyword>
<dbReference type="PROSITE" id="PS00086">
    <property type="entry name" value="CYTOCHROME_P450"/>
    <property type="match status" value="1"/>
</dbReference>
<comment type="caution">
    <text evidence="15">The sequence shown here is derived from an EMBL/GenBank/DDBJ whole genome shotgun (WGS) entry which is preliminary data.</text>
</comment>
<evidence type="ECO:0000313" key="16">
    <source>
        <dbReference type="Proteomes" id="UP000327044"/>
    </source>
</evidence>
<evidence type="ECO:0000256" key="9">
    <source>
        <dbReference type="ARBA" id="ARBA00023002"/>
    </source>
</evidence>
<evidence type="ECO:0000256" key="8">
    <source>
        <dbReference type="ARBA" id="ARBA00022848"/>
    </source>
</evidence>
<dbReference type="Pfam" id="PF00067">
    <property type="entry name" value="p450"/>
    <property type="match status" value="1"/>
</dbReference>
<keyword evidence="7" id="KW-0256">Endoplasmic reticulum</keyword>
<dbReference type="GO" id="GO:0020037">
    <property type="term" value="F:heme binding"/>
    <property type="evidence" value="ECO:0007669"/>
    <property type="project" value="InterPro"/>
</dbReference>
<dbReference type="InParanoid" id="A0A5N4AAB0"/>
<dbReference type="PRINTS" id="PR00385">
    <property type="entry name" value="P450"/>
</dbReference>
<keyword evidence="10 13" id="KW-0408">Iron</keyword>
<keyword evidence="16" id="KW-1185">Reference proteome</keyword>
<dbReference type="InterPro" id="IPR002401">
    <property type="entry name" value="Cyt_P450_E_grp-I"/>
</dbReference>
<evidence type="ECO:0000256" key="6">
    <source>
        <dbReference type="ARBA" id="ARBA00022723"/>
    </source>
</evidence>
<dbReference type="SUPFAM" id="SSF48264">
    <property type="entry name" value="Cytochrome P450"/>
    <property type="match status" value="1"/>
</dbReference>
<evidence type="ECO:0000313" key="15">
    <source>
        <dbReference type="EMBL" id="KAB0794244.1"/>
    </source>
</evidence>
<feature type="binding site" description="axial binding residue" evidence="13">
    <location>
        <position position="268"/>
    </location>
    <ligand>
        <name>heme</name>
        <dbReference type="ChEBI" id="CHEBI:30413"/>
    </ligand>
    <ligandPart>
        <name>Fe</name>
        <dbReference type="ChEBI" id="CHEBI:18248"/>
    </ligandPart>
</feature>
<evidence type="ECO:0000256" key="2">
    <source>
        <dbReference type="ARBA" id="ARBA00004174"/>
    </source>
</evidence>
<comment type="cofactor">
    <cofactor evidence="1 13">
        <name>heme</name>
        <dbReference type="ChEBI" id="CHEBI:30413"/>
    </cofactor>
</comment>
<dbReference type="InterPro" id="IPR050476">
    <property type="entry name" value="Insect_CytP450_Detox"/>
</dbReference>
<keyword evidence="9 14" id="KW-0560">Oxidoreductase</keyword>
<evidence type="ECO:0000256" key="11">
    <source>
        <dbReference type="ARBA" id="ARBA00023033"/>
    </source>
</evidence>
<keyword evidence="12" id="KW-0472">Membrane</keyword>
<keyword evidence="5 13" id="KW-0349">Heme</keyword>
<organism evidence="15 16">
    <name type="scientific">Photinus pyralis</name>
    <name type="common">Common eastern firefly</name>
    <name type="synonym">Lampyris pyralis</name>
    <dbReference type="NCBI Taxonomy" id="7054"/>
    <lineage>
        <taxon>Eukaryota</taxon>
        <taxon>Metazoa</taxon>
        <taxon>Ecdysozoa</taxon>
        <taxon>Arthropoda</taxon>
        <taxon>Hexapoda</taxon>
        <taxon>Insecta</taxon>
        <taxon>Pterygota</taxon>
        <taxon>Neoptera</taxon>
        <taxon>Endopterygota</taxon>
        <taxon>Coleoptera</taxon>
        <taxon>Polyphaga</taxon>
        <taxon>Elateriformia</taxon>
        <taxon>Elateroidea</taxon>
        <taxon>Lampyridae</taxon>
        <taxon>Lampyrinae</taxon>
        <taxon>Photinus</taxon>
    </lineage>
</organism>
<evidence type="ECO:0008006" key="17">
    <source>
        <dbReference type="Google" id="ProtNLM"/>
    </source>
</evidence>
<evidence type="ECO:0000256" key="7">
    <source>
        <dbReference type="ARBA" id="ARBA00022824"/>
    </source>
</evidence>
<dbReference type="Proteomes" id="UP000327044">
    <property type="component" value="Unassembled WGS sequence"/>
</dbReference>
<dbReference type="EMBL" id="VVIM01000009">
    <property type="protein sequence ID" value="KAB0794244.1"/>
    <property type="molecule type" value="Genomic_DNA"/>
</dbReference>
<dbReference type="InterPro" id="IPR001128">
    <property type="entry name" value="Cyt_P450"/>
</dbReference>